<keyword evidence="1" id="KW-0472">Membrane</keyword>
<name>A0A6N8DTF6_RHOAC</name>
<dbReference type="RefSeq" id="WP_155447128.1">
    <property type="nucleotide sequence ID" value="NZ_JAOQNR010000016.1"/>
</dbReference>
<dbReference type="InterPro" id="IPR046513">
    <property type="entry name" value="DUF6691"/>
</dbReference>
<organism evidence="2 3">
    <name type="scientific">Rhodoblastus acidophilus</name>
    <name type="common">Rhodopseudomonas acidophila</name>
    <dbReference type="NCBI Taxonomy" id="1074"/>
    <lineage>
        <taxon>Bacteria</taxon>
        <taxon>Pseudomonadati</taxon>
        <taxon>Pseudomonadota</taxon>
        <taxon>Alphaproteobacteria</taxon>
        <taxon>Hyphomicrobiales</taxon>
        <taxon>Rhodoblastaceae</taxon>
        <taxon>Rhodoblastus</taxon>
    </lineage>
</organism>
<protein>
    <submittedName>
        <fullName evidence="2">YeeE/YedE family protein</fullName>
    </submittedName>
</protein>
<dbReference type="Pfam" id="PF20398">
    <property type="entry name" value="DUF6691"/>
    <property type="match status" value="1"/>
</dbReference>
<keyword evidence="1" id="KW-0812">Transmembrane</keyword>
<gene>
    <name evidence="2" type="ORF">GJ654_15755</name>
</gene>
<dbReference type="OrthoDB" id="9790409at2"/>
<feature type="transmembrane region" description="Helical" evidence="1">
    <location>
        <begin position="40"/>
        <end position="59"/>
    </location>
</feature>
<dbReference type="AlphaFoldDB" id="A0A6N8DTF6"/>
<dbReference type="Proteomes" id="UP000439113">
    <property type="component" value="Unassembled WGS sequence"/>
</dbReference>
<feature type="transmembrane region" description="Helical" evidence="1">
    <location>
        <begin position="112"/>
        <end position="132"/>
    </location>
</feature>
<sequence>MKVFSPFLSGLLFGLGLCLAGMTDPRKVQAFLDLAGPWDPSLALVMGAASAAAFIAFRFAGRAPFAPAPALLKQIDGRLYAGAAIFGIGWGLVGFCPGPALANLGFLDVRAAVFVLAMASGMRAANVLLAHFEPAQVPRVKISEIPATPARLAEDS</sequence>
<accession>A0A6N8DTF6</accession>
<comment type="caution">
    <text evidence="2">The sequence shown here is derived from an EMBL/GenBank/DDBJ whole genome shotgun (WGS) entry which is preliminary data.</text>
</comment>
<reference evidence="2 3" key="1">
    <citation type="submission" date="2019-11" db="EMBL/GenBank/DDBJ databases">
        <title>Whole-genome sequence of a Rhodoblastus acidophilus DSM 142.</title>
        <authorList>
            <person name="Kyndt J.A."/>
            <person name="Meyer T.E."/>
        </authorList>
    </citation>
    <scope>NUCLEOTIDE SEQUENCE [LARGE SCALE GENOMIC DNA]</scope>
    <source>
        <strain evidence="2 3">DSM 142</strain>
    </source>
</reference>
<evidence type="ECO:0000313" key="3">
    <source>
        <dbReference type="Proteomes" id="UP000439113"/>
    </source>
</evidence>
<keyword evidence="1" id="KW-1133">Transmembrane helix</keyword>
<proteinExistence type="predicted"/>
<evidence type="ECO:0000313" key="2">
    <source>
        <dbReference type="EMBL" id="MTV32441.1"/>
    </source>
</evidence>
<dbReference type="EMBL" id="WNKS01000016">
    <property type="protein sequence ID" value="MTV32441.1"/>
    <property type="molecule type" value="Genomic_DNA"/>
</dbReference>
<feature type="transmembrane region" description="Helical" evidence="1">
    <location>
        <begin position="79"/>
        <end position="100"/>
    </location>
</feature>
<evidence type="ECO:0000256" key="1">
    <source>
        <dbReference type="SAM" id="Phobius"/>
    </source>
</evidence>